<proteinExistence type="predicted"/>
<evidence type="ECO:0000313" key="3">
    <source>
        <dbReference type="Proteomes" id="UP000286848"/>
    </source>
</evidence>
<sequence length="42" mass="4729">MAYVIQVVVEIVALVLVLTSCAFGLKAALKTFKEQDEQDEWE</sequence>
<feature type="transmembrane region" description="Helical" evidence="1">
    <location>
        <begin position="6"/>
        <end position="25"/>
    </location>
</feature>
<gene>
    <name evidence="2" type="ORF">LFYK43_16770</name>
</gene>
<evidence type="ECO:0000256" key="1">
    <source>
        <dbReference type="SAM" id="Phobius"/>
    </source>
</evidence>
<reference evidence="2 3" key="1">
    <citation type="journal article" date="2019" name="Int. J. Syst. Evol. Microbiol.">
        <title>Lactobacillus salitolerans sp. nov., a novel lactic acid bacterium isolated from spent mushroom substrates.</title>
        <authorList>
            <person name="Tohno M."/>
            <person name="Tanizawa Y."/>
            <person name="Kojima Y."/>
            <person name="Sakamoto M."/>
            <person name="Nakamura Y."/>
            <person name="Ohkuma M."/>
            <person name="Kobayashi H."/>
        </authorList>
    </citation>
    <scope>NUCLEOTIDE SEQUENCE [LARGE SCALE GENOMIC DNA]</scope>
    <source>
        <strain evidence="2 3">YK43</strain>
    </source>
</reference>
<protein>
    <submittedName>
        <fullName evidence="2">Uncharacterized protein</fullName>
    </submittedName>
</protein>
<accession>A0A401IUP2</accession>
<keyword evidence="1" id="KW-0812">Transmembrane</keyword>
<dbReference type="Proteomes" id="UP000286848">
    <property type="component" value="Unassembled WGS sequence"/>
</dbReference>
<evidence type="ECO:0000313" key="2">
    <source>
        <dbReference type="EMBL" id="GBG95218.1"/>
    </source>
</evidence>
<name>A0A401IUP2_9LACO</name>
<keyword evidence="1" id="KW-1133">Transmembrane helix</keyword>
<dbReference type="AlphaFoldDB" id="A0A401IUP2"/>
<keyword evidence="3" id="KW-1185">Reference proteome</keyword>
<organism evidence="2 3">
    <name type="scientific">Ligilactobacillus salitolerans</name>
    <dbReference type="NCBI Taxonomy" id="1808352"/>
    <lineage>
        <taxon>Bacteria</taxon>
        <taxon>Bacillati</taxon>
        <taxon>Bacillota</taxon>
        <taxon>Bacilli</taxon>
        <taxon>Lactobacillales</taxon>
        <taxon>Lactobacillaceae</taxon>
        <taxon>Ligilactobacillus</taxon>
    </lineage>
</organism>
<dbReference type="EMBL" id="BFFP01000028">
    <property type="protein sequence ID" value="GBG95218.1"/>
    <property type="molecule type" value="Genomic_DNA"/>
</dbReference>
<comment type="caution">
    <text evidence="2">The sequence shown here is derived from an EMBL/GenBank/DDBJ whole genome shotgun (WGS) entry which is preliminary data.</text>
</comment>
<keyword evidence="1" id="KW-0472">Membrane</keyword>